<dbReference type="EMBL" id="RXGB01000009">
    <property type="protein sequence ID" value="TMX05786.1"/>
    <property type="molecule type" value="Genomic_DNA"/>
</dbReference>
<name>A0A6N2CGT7_SOLCI</name>
<sequence>MIDPNLQQLMVMEREGSCIVPLVKVPKKDGYAHLSAIQIVKGLKKGASTFLATIASSKEDHGATESLPLIIETVLEENKDIMLDELLKTLPPRREVDHKIELEAGAKPPHMNLTAWLHSS</sequence>
<organism evidence="1">
    <name type="scientific">Solanum chilense</name>
    <name type="common">Tomato</name>
    <name type="synonym">Lycopersicon chilense</name>
    <dbReference type="NCBI Taxonomy" id="4083"/>
    <lineage>
        <taxon>Eukaryota</taxon>
        <taxon>Viridiplantae</taxon>
        <taxon>Streptophyta</taxon>
        <taxon>Embryophyta</taxon>
        <taxon>Tracheophyta</taxon>
        <taxon>Spermatophyta</taxon>
        <taxon>Magnoliopsida</taxon>
        <taxon>eudicotyledons</taxon>
        <taxon>Gunneridae</taxon>
        <taxon>Pentapetalae</taxon>
        <taxon>asterids</taxon>
        <taxon>lamiids</taxon>
        <taxon>Solanales</taxon>
        <taxon>Solanaceae</taxon>
        <taxon>Solanoideae</taxon>
        <taxon>Solaneae</taxon>
        <taxon>Solanum</taxon>
        <taxon>Solanum subgen. Lycopersicon</taxon>
    </lineage>
</organism>
<comment type="caution">
    <text evidence="1">The sequence shown here is derived from an EMBL/GenBank/DDBJ whole genome shotgun (WGS) entry which is preliminary data.</text>
</comment>
<dbReference type="AlphaFoldDB" id="A0A6N2CGT7"/>
<proteinExistence type="predicted"/>
<evidence type="ECO:0000313" key="1">
    <source>
        <dbReference type="EMBL" id="TMX05786.1"/>
    </source>
</evidence>
<gene>
    <name evidence="1" type="ORF">EJD97_024852</name>
</gene>
<accession>A0A6N2CGT7</accession>
<protein>
    <submittedName>
        <fullName evidence="1">Uncharacterized protein</fullName>
    </submittedName>
</protein>
<reference evidence="1" key="1">
    <citation type="submission" date="2019-05" db="EMBL/GenBank/DDBJ databases">
        <title>The de novo reference genome and transcriptome assemblies of the wild tomato species Solanum chilense.</title>
        <authorList>
            <person name="Stam R."/>
            <person name="Nosenko T."/>
            <person name="Hoerger A.C."/>
            <person name="Stephan W."/>
            <person name="Seidel M.A."/>
            <person name="Kuhn J.M.M."/>
            <person name="Haberer G."/>
            <person name="Tellier A."/>
        </authorList>
    </citation>
    <scope>NUCLEOTIDE SEQUENCE</scope>
    <source>
        <tissue evidence="1">Mature leaves</tissue>
    </source>
</reference>